<evidence type="ECO:0000313" key="3">
    <source>
        <dbReference type="Proteomes" id="UP001054945"/>
    </source>
</evidence>
<dbReference type="EMBL" id="BPLR01007318">
    <property type="protein sequence ID" value="GIY16010.1"/>
    <property type="molecule type" value="Genomic_DNA"/>
</dbReference>
<name>A0AAV4R6X9_CAEEX</name>
<sequence length="82" mass="9677">MPETKLAKRKKETQPPSQPMGADFEEEVQFLDKADGHPYSENTSFNFEKVKRRMNFYKSPWVALEALLRILRIFVPYCHDTV</sequence>
<organism evidence="2 3">
    <name type="scientific">Caerostris extrusa</name>
    <name type="common">Bark spider</name>
    <name type="synonym">Caerostris bankana</name>
    <dbReference type="NCBI Taxonomy" id="172846"/>
    <lineage>
        <taxon>Eukaryota</taxon>
        <taxon>Metazoa</taxon>
        <taxon>Ecdysozoa</taxon>
        <taxon>Arthropoda</taxon>
        <taxon>Chelicerata</taxon>
        <taxon>Arachnida</taxon>
        <taxon>Araneae</taxon>
        <taxon>Araneomorphae</taxon>
        <taxon>Entelegynae</taxon>
        <taxon>Araneoidea</taxon>
        <taxon>Araneidae</taxon>
        <taxon>Caerostris</taxon>
    </lineage>
</organism>
<comment type="caution">
    <text evidence="2">The sequence shown here is derived from an EMBL/GenBank/DDBJ whole genome shotgun (WGS) entry which is preliminary data.</text>
</comment>
<evidence type="ECO:0000256" key="1">
    <source>
        <dbReference type="SAM" id="MobiDB-lite"/>
    </source>
</evidence>
<dbReference type="AlphaFoldDB" id="A0AAV4R6X9"/>
<protein>
    <submittedName>
        <fullName evidence="2">Uncharacterized protein</fullName>
    </submittedName>
</protein>
<gene>
    <name evidence="2" type="ORF">CEXT_396811</name>
</gene>
<reference evidence="2 3" key="1">
    <citation type="submission" date="2021-06" db="EMBL/GenBank/DDBJ databases">
        <title>Caerostris extrusa draft genome.</title>
        <authorList>
            <person name="Kono N."/>
            <person name="Arakawa K."/>
        </authorList>
    </citation>
    <scope>NUCLEOTIDE SEQUENCE [LARGE SCALE GENOMIC DNA]</scope>
</reference>
<feature type="region of interest" description="Disordered" evidence="1">
    <location>
        <begin position="1"/>
        <end position="22"/>
    </location>
</feature>
<dbReference type="Proteomes" id="UP001054945">
    <property type="component" value="Unassembled WGS sequence"/>
</dbReference>
<keyword evidence="3" id="KW-1185">Reference proteome</keyword>
<evidence type="ECO:0000313" key="2">
    <source>
        <dbReference type="EMBL" id="GIY16010.1"/>
    </source>
</evidence>
<proteinExistence type="predicted"/>
<accession>A0AAV4R6X9</accession>